<evidence type="ECO:0000313" key="4">
    <source>
        <dbReference type="EMBL" id="CAL8091368.1"/>
    </source>
</evidence>
<evidence type="ECO:0000256" key="1">
    <source>
        <dbReference type="PROSITE-ProRule" id="PRU01211"/>
    </source>
</evidence>
<feature type="binding site" evidence="1">
    <location>
        <position position="146"/>
    </location>
    <ligand>
        <name>Zn(2+)</name>
        <dbReference type="ChEBI" id="CHEBI:29105"/>
        <note>catalytic</note>
    </ligand>
</feature>
<keyword evidence="1 2" id="KW-0862">Zinc</keyword>
<dbReference type="EMBL" id="CAXLJM020000024">
    <property type="protein sequence ID" value="CAL8091368.1"/>
    <property type="molecule type" value="Genomic_DNA"/>
</dbReference>
<gene>
    <name evidence="4" type="ORF">ODALV1_LOCUS7917</name>
</gene>
<dbReference type="SMART" id="SM00235">
    <property type="entry name" value="ZnMc"/>
    <property type="match status" value="1"/>
</dbReference>
<sequence>MASVLEVPLPPLPENPSRNTSFLESLLNPNQTKRYCTANEDERPQIRSGLKPVRYKWTEFNVFIDDTFDTDERSLINNALYKLNQVLPCIKFGIWPNSAKPSGDYVRIKKGNGCSSAIGRQGGVQLMSLSSPGCMSLRTILHEMIHALGFLHEQSRPDRDKYVSVMWENIQPGKEHNFIKRDNKEVNTFGIPYDSRSIMHYHPNDFSWNGQPTIISKIGKRIGPTQDLRRSDIKKLKKMYKC</sequence>
<name>A0ABP1Q6L6_9HEXA</name>
<keyword evidence="5" id="KW-1185">Reference proteome</keyword>
<evidence type="ECO:0000259" key="3">
    <source>
        <dbReference type="PROSITE" id="PS51864"/>
    </source>
</evidence>
<dbReference type="InterPro" id="IPR024079">
    <property type="entry name" value="MetalloPept_cat_dom_sf"/>
</dbReference>
<keyword evidence="1 2" id="KW-0645">Protease</keyword>
<evidence type="ECO:0000313" key="5">
    <source>
        <dbReference type="Proteomes" id="UP001642540"/>
    </source>
</evidence>
<keyword evidence="1 2" id="KW-0479">Metal-binding</keyword>
<dbReference type="Gene3D" id="3.40.390.10">
    <property type="entry name" value="Collagenase (Catalytic Domain)"/>
    <property type="match status" value="1"/>
</dbReference>
<dbReference type="InterPro" id="IPR006026">
    <property type="entry name" value="Peptidase_Metallo"/>
</dbReference>
<dbReference type="PRINTS" id="PR00480">
    <property type="entry name" value="ASTACIN"/>
</dbReference>
<proteinExistence type="predicted"/>
<keyword evidence="1 2" id="KW-0378">Hydrolase</keyword>
<feature type="binding site" evidence="1">
    <location>
        <position position="152"/>
    </location>
    <ligand>
        <name>Zn(2+)</name>
        <dbReference type="ChEBI" id="CHEBI:29105"/>
        <note>catalytic</note>
    </ligand>
</feature>
<dbReference type="PANTHER" id="PTHR10127">
    <property type="entry name" value="DISCOIDIN, CUB, EGF, LAMININ , AND ZINC METALLOPROTEASE DOMAIN CONTAINING"/>
    <property type="match status" value="1"/>
</dbReference>
<accession>A0ABP1Q6L6</accession>
<dbReference type="PANTHER" id="PTHR10127:SF814">
    <property type="entry name" value="MEPRIN A SUBUNIT BETA"/>
    <property type="match status" value="1"/>
</dbReference>
<keyword evidence="1 2" id="KW-0482">Metalloprotease</keyword>
<dbReference type="InterPro" id="IPR034035">
    <property type="entry name" value="Astacin-like_dom"/>
</dbReference>
<dbReference type="CDD" id="cd04280">
    <property type="entry name" value="ZnMc_astacin_like"/>
    <property type="match status" value="1"/>
</dbReference>
<dbReference type="SUPFAM" id="SSF55486">
    <property type="entry name" value="Metalloproteases ('zincins'), catalytic domain"/>
    <property type="match status" value="1"/>
</dbReference>
<reference evidence="4 5" key="1">
    <citation type="submission" date="2024-08" db="EMBL/GenBank/DDBJ databases">
        <authorList>
            <person name="Cucini C."/>
            <person name="Frati F."/>
        </authorList>
    </citation>
    <scope>NUCLEOTIDE SEQUENCE [LARGE SCALE GENOMIC DNA]</scope>
</reference>
<dbReference type="EC" id="3.4.24.-" evidence="2"/>
<protein>
    <recommendedName>
        <fullName evidence="2">Metalloendopeptidase</fullName>
        <ecNumber evidence="2">3.4.24.-</ecNumber>
    </recommendedName>
</protein>
<feature type="binding site" evidence="1">
    <location>
        <position position="142"/>
    </location>
    <ligand>
        <name>Zn(2+)</name>
        <dbReference type="ChEBI" id="CHEBI:29105"/>
        <note>catalytic</note>
    </ligand>
</feature>
<dbReference type="Proteomes" id="UP001642540">
    <property type="component" value="Unassembled WGS sequence"/>
</dbReference>
<comment type="cofactor">
    <cofactor evidence="1 2">
        <name>Zn(2+)</name>
        <dbReference type="ChEBI" id="CHEBI:29105"/>
    </cofactor>
    <text evidence="1 2">Binds 1 zinc ion per subunit.</text>
</comment>
<organism evidence="4 5">
    <name type="scientific">Orchesella dallaii</name>
    <dbReference type="NCBI Taxonomy" id="48710"/>
    <lineage>
        <taxon>Eukaryota</taxon>
        <taxon>Metazoa</taxon>
        <taxon>Ecdysozoa</taxon>
        <taxon>Arthropoda</taxon>
        <taxon>Hexapoda</taxon>
        <taxon>Collembola</taxon>
        <taxon>Entomobryomorpha</taxon>
        <taxon>Entomobryoidea</taxon>
        <taxon>Orchesellidae</taxon>
        <taxon>Orchesellinae</taxon>
        <taxon>Orchesella</taxon>
    </lineage>
</organism>
<comment type="caution">
    <text evidence="4">The sequence shown here is derived from an EMBL/GenBank/DDBJ whole genome shotgun (WGS) entry which is preliminary data.</text>
</comment>
<feature type="active site" evidence="1">
    <location>
        <position position="143"/>
    </location>
</feature>
<dbReference type="InterPro" id="IPR001506">
    <property type="entry name" value="Peptidase_M12A"/>
</dbReference>
<comment type="caution">
    <text evidence="1">Lacks conserved residue(s) required for the propagation of feature annotation.</text>
</comment>
<evidence type="ECO:0000256" key="2">
    <source>
        <dbReference type="RuleBase" id="RU361183"/>
    </source>
</evidence>
<dbReference type="Pfam" id="PF01400">
    <property type="entry name" value="Astacin"/>
    <property type="match status" value="1"/>
</dbReference>
<feature type="domain" description="Peptidase M12A" evidence="3">
    <location>
        <begin position="48"/>
        <end position="242"/>
    </location>
</feature>
<dbReference type="PROSITE" id="PS51864">
    <property type="entry name" value="ASTACIN"/>
    <property type="match status" value="1"/>
</dbReference>